<feature type="region of interest" description="Disordered" evidence="1">
    <location>
        <begin position="1"/>
        <end position="23"/>
    </location>
</feature>
<gene>
    <name evidence="2" type="ORF">D6D10_02814</name>
</gene>
<evidence type="ECO:0000313" key="2">
    <source>
        <dbReference type="EMBL" id="THX41270.1"/>
    </source>
</evidence>
<reference evidence="2 3" key="1">
    <citation type="submission" date="2018-10" db="EMBL/GenBank/DDBJ databases">
        <title>Fifty Aureobasidium pullulans genomes reveal a recombining polyextremotolerant generalist.</title>
        <authorList>
            <person name="Gostincar C."/>
            <person name="Turk M."/>
            <person name="Zajc J."/>
            <person name="Gunde-Cimerman N."/>
        </authorList>
    </citation>
    <scope>NUCLEOTIDE SEQUENCE [LARGE SCALE GENOMIC DNA]</scope>
    <source>
        <strain evidence="2 3">EXF-9785</strain>
    </source>
</reference>
<accession>A0A4S9F1N5</accession>
<protein>
    <recommendedName>
        <fullName evidence="4">F-box domain-containing protein</fullName>
    </recommendedName>
</protein>
<evidence type="ECO:0000313" key="3">
    <source>
        <dbReference type="Proteomes" id="UP000308953"/>
    </source>
</evidence>
<dbReference type="InterPro" id="IPR036047">
    <property type="entry name" value="F-box-like_dom_sf"/>
</dbReference>
<sequence>MSLSNCSTHNTDIMTAPDKHEDPPALTVSAAKTNSATATDLQATIYSSATTNSANVTDSKAATHSPATVNSAIMADAQSTSFSATSTHSAAMANTTLPSSTLPGLPVEVREKIASHSQLPDLANMRLTCKSLCIASTSEFARTFPSERRFVLTVESLEGFMKMTAHPIIGPRFTKISFSIHRIADNDPQDARGAFEQHKAMITQALINLQKCNNAEATLGIFDEAKTNGSAAQPNLRLGHGYSKSYGTSAPSIRDSNRSLALIFEAAAASNYPFHALEIDFISKKSFADRAVLRFITYGSEVPAQVSPTIFRPERNIFLKHTVVSSNPIESTLRFDPSCGLMHVTGSVLIETRGLLVALIFTPFRTLVLREMFFNSMALSYITRFGPAFETLEVMHVKLEWSYMFLHECRRATFLQCLVLHRVVLDGQEKHRRVLASRYVKWEGQQAIQAGLRDFILKYENGYTDIDEDV</sequence>
<comment type="caution">
    <text evidence="2">The sequence shown here is derived from an EMBL/GenBank/DDBJ whole genome shotgun (WGS) entry which is preliminary data.</text>
</comment>
<dbReference type="EMBL" id="QZAV01000036">
    <property type="protein sequence ID" value="THX41270.1"/>
    <property type="molecule type" value="Genomic_DNA"/>
</dbReference>
<name>A0A4S9F1N5_AURPU</name>
<dbReference type="CDD" id="cd09917">
    <property type="entry name" value="F-box_SF"/>
    <property type="match status" value="1"/>
</dbReference>
<dbReference type="SUPFAM" id="SSF81383">
    <property type="entry name" value="F-box domain"/>
    <property type="match status" value="1"/>
</dbReference>
<organism evidence="2 3">
    <name type="scientific">Aureobasidium pullulans</name>
    <name type="common">Black yeast</name>
    <name type="synonym">Pullularia pullulans</name>
    <dbReference type="NCBI Taxonomy" id="5580"/>
    <lineage>
        <taxon>Eukaryota</taxon>
        <taxon>Fungi</taxon>
        <taxon>Dikarya</taxon>
        <taxon>Ascomycota</taxon>
        <taxon>Pezizomycotina</taxon>
        <taxon>Dothideomycetes</taxon>
        <taxon>Dothideomycetidae</taxon>
        <taxon>Dothideales</taxon>
        <taxon>Saccotheciaceae</taxon>
        <taxon>Aureobasidium</taxon>
    </lineage>
</organism>
<evidence type="ECO:0008006" key="4">
    <source>
        <dbReference type="Google" id="ProtNLM"/>
    </source>
</evidence>
<dbReference type="Proteomes" id="UP000308953">
    <property type="component" value="Unassembled WGS sequence"/>
</dbReference>
<evidence type="ECO:0000256" key="1">
    <source>
        <dbReference type="SAM" id="MobiDB-lite"/>
    </source>
</evidence>
<feature type="compositionally biased region" description="Polar residues" evidence="1">
    <location>
        <begin position="1"/>
        <end position="13"/>
    </location>
</feature>
<proteinExistence type="predicted"/>
<dbReference type="AlphaFoldDB" id="A0A4S9F1N5"/>